<protein>
    <submittedName>
        <fullName evidence="1">Uncharacterized protein</fullName>
    </submittedName>
</protein>
<gene>
    <name evidence="1" type="ORF">HNQ77_004304</name>
</gene>
<evidence type="ECO:0000313" key="1">
    <source>
        <dbReference type="EMBL" id="MBB6146332.1"/>
    </source>
</evidence>
<evidence type="ECO:0000313" key="2">
    <source>
        <dbReference type="Proteomes" id="UP000538666"/>
    </source>
</evidence>
<dbReference type="RefSeq" id="WP_050058225.1">
    <property type="nucleotide sequence ID" value="NZ_JACHEK010000009.1"/>
</dbReference>
<sequence>MDKATLVEVDLNRSEQIVSALEAAGIRVVVAIWVHFPEYEYWRFVLASRSLDSLTLGEANSKVNGVLAEAGLSVWEIPTIFIMKTTDPFIRAIRKVFGKTEKNVVGMRLGGRTWGDRFIEDGYAYKIA</sequence>
<dbReference type="OrthoDB" id="120372at2"/>
<organism evidence="1 2">
    <name type="scientific">Silvibacterium bohemicum</name>
    <dbReference type="NCBI Taxonomy" id="1577686"/>
    <lineage>
        <taxon>Bacteria</taxon>
        <taxon>Pseudomonadati</taxon>
        <taxon>Acidobacteriota</taxon>
        <taxon>Terriglobia</taxon>
        <taxon>Terriglobales</taxon>
        <taxon>Acidobacteriaceae</taxon>
        <taxon>Silvibacterium</taxon>
    </lineage>
</organism>
<dbReference type="EMBL" id="JACHEK010000009">
    <property type="protein sequence ID" value="MBB6146332.1"/>
    <property type="molecule type" value="Genomic_DNA"/>
</dbReference>
<dbReference type="Proteomes" id="UP000538666">
    <property type="component" value="Unassembled WGS sequence"/>
</dbReference>
<comment type="caution">
    <text evidence="1">The sequence shown here is derived from an EMBL/GenBank/DDBJ whole genome shotgun (WGS) entry which is preliminary data.</text>
</comment>
<proteinExistence type="predicted"/>
<name>A0A841JYA4_9BACT</name>
<accession>A0A841JYA4</accession>
<dbReference type="AlphaFoldDB" id="A0A841JYA4"/>
<keyword evidence="2" id="KW-1185">Reference proteome</keyword>
<reference evidence="1 2" key="1">
    <citation type="submission" date="2020-08" db="EMBL/GenBank/DDBJ databases">
        <title>Genomic Encyclopedia of Type Strains, Phase IV (KMG-IV): sequencing the most valuable type-strain genomes for metagenomic binning, comparative biology and taxonomic classification.</title>
        <authorList>
            <person name="Goeker M."/>
        </authorList>
    </citation>
    <scope>NUCLEOTIDE SEQUENCE [LARGE SCALE GENOMIC DNA]</scope>
    <source>
        <strain evidence="1 2">DSM 103733</strain>
    </source>
</reference>